<dbReference type="Pfam" id="PF03061">
    <property type="entry name" value="4HBT"/>
    <property type="match status" value="1"/>
</dbReference>
<dbReference type="PANTHER" id="PTHR43240">
    <property type="entry name" value="1,4-DIHYDROXY-2-NAPHTHOYL-COA THIOESTERASE 1"/>
    <property type="match status" value="1"/>
</dbReference>
<accession>A0A846TNS2</accession>
<evidence type="ECO:0000256" key="1">
    <source>
        <dbReference type="ARBA" id="ARBA00008324"/>
    </source>
</evidence>
<dbReference type="InterPro" id="IPR003736">
    <property type="entry name" value="PAAI_dom"/>
</dbReference>
<dbReference type="CDD" id="cd03443">
    <property type="entry name" value="PaaI_thioesterase"/>
    <property type="match status" value="1"/>
</dbReference>
<comment type="similarity">
    <text evidence="1">Belongs to the thioesterase PaaI family.</text>
</comment>
<feature type="domain" description="Thioesterase" evidence="3">
    <location>
        <begin position="74"/>
        <end position="152"/>
    </location>
</feature>
<comment type="caution">
    <text evidence="4">The sequence shown here is derived from an EMBL/GenBank/DDBJ whole genome shotgun (WGS) entry which is preliminary data.</text>
</comment>
<evidence type="ECO:0000313" key="5">
    <source>
        <dbReference type="Proteomes" id="UP000521379"/>
    </source>
</evidence>
<evidence type="ECO:0000313" key="4">
    <source>
        <dbReference type="EMBL" id="NKE08449.1"/>
    </source>
</evidence>
<name>A0A846TNS2_9MICC</name>
<dbReference type="SUPFAM" id="SSF54637">
    <property type="entry name" value="Thioesterase/thiol ester dehydrase-isomerase"/>
    <property type="match status" value="1"/>
</dbReference>
<reference evidence="4 5" key="1">
    <citation type="submission" date="2020-02" db="EMBL/GenBank/DDBJ databases">
        <authorList>
            <person name="Sun Q."/>
        </authorList>
    </citation>
    <scope>NUCLEOTIDE SEQUENCE [LARGE SCALE GENOMIC DNA]</scope>
    <source>
        <strain evidence="4 5">YIM 13062</strain>
    </source>
</reference>
<evidence type="ECO:0000259" key="3">
    <source>
        <dbReference type="Pfam" id="PF03061"/>
    </source>
</evidence>
<evidence type="ECO:0000256" key="2">
    <source>
        <dbReference type="ARBA" id="ARBA00022801"/>
    </source>
</evidence>
<dbReference type="Gene3D" id="3.10.129.10">
    <property type="entry name" value="Hotdog Thioesterase"/>
    <property type="match status" value="1"/>
</dbReference>
<dbReference type="AlphaFoldDB" id="A0A846TNS2"/>
<dbReference type="PANTHER" id="PTHR43240:SF5">
    <property type="entry name" value="1,4-DIHYDROXY-2-NAPHTHOYL-COA THIOESTERASE 1"/>
    <property type="match status" value="1"/>
</dbReference>
<dbReference type="InterPro" id="IPR029069">
    <property type="entry name" value="HotDog_dom_sf"/>
</dbReference>
<keyword evidence="5" id="KW-1185">Reference proteome</keyword>
<organism evidence="4 5">
    <name type="scientific">Kocuria subflava</name>
    <dbReference type="NCBI Taxonomy" id="1736139"/>
    <lineage>
        <taxon>Bacteria</taxon>
        <taxon>Bacillati</taxon>
        <taxon>Actinomycetota</taxon>
        <taxon>Actinomycetes</taxon>
        <taxon>Micrococcales</taxon>
        <taxon>Micrococcaceae</taxon>
        <taxon>Kocuria</taxon>
    </lineage>
</organism>
<sequence>MPSDDAAAAAPASASASDGAGLEKIRALASAKDPVPVLNSHPGQLDERLGVTYLEASKDRVVARMPVEGNRQPMGLLHGGSTIALCESVASIGAFLHGAELGKAAVGVDVNATHHKSATSGFVTATATPIRMGKTATSHEVVVVDDAGERVCTARITCFLK</sequence>
<protein>
    <submittedName>
        <fullName evidence="4">Hotdog fold thioesterase</fullName>
    </submittedName>
</protein>
<dbReference type="GO" id="GO:0005829">
    <property type="term" value="C:cytosol"/>
    <property type="evidence" value="ECO:0007669"/>
    <property type="project" value="TreeGrafter"/>
</dbReference>
<dbReference type="InterPro" id="IPR006683">
    <property type="entry name" value="Thioestr_dom"/>
</dbReference>
<keyword evidence="2" id="KW-0378">Hydrolase</keyword>
<gene>
    <name evidence="4" type="ORF">GTW58_00490</name>
</gene>
<proteinExistence type="inferred from homology"/>
<dbReference type="GO" id="GO:0061522">
    <property type="term" value="F:1,4-dihydroxy-2-naphthoyl-CoA thioesterase activity"/>
    <property type="evidence" value="ECO:0007669"/>
    <property type="project" value="TreeGrafter"/>
</dbReference>
<dbReference type="Proteomes" id="UP000521379">
    <property type="component" value="Unassembled WGS sequence"/>
</dbReference>
<dbReference type="EMBL" id="JAAVUN010000001">
    <property type="protein sequence ID" value="NKE08449.1"/>
    <property type="molecule type" value="Genomic_DNA"/>
</dbReference>
<dbReference type="NCBIfam" id="TIGR00369">
    <property type="entry name" value="unchar_dom_1"/>
    <property type="match status" value="1"/>
</dbReference>